<evidence type="ECO:0000256" key="5">
    <source>
        <dbReference type="ARBA" id="ARBA00022989"/>
    </source>
</evidence>
<sequence length="476" mass="50223">MPPTSSTLVEARSLDWVPTSERHGRVGMQGPFWFMGNFQPFTLAIGLIGPTVGLSLLWTSIAGIAGILFGTLFMAFHATQGARLGLPQMIQSRAQFGYRGVLVPLVGSLVTFVAFNIVDTVIIGSGLQGIFGWNAVVVGIAVSVVATVLAIFGHDWLHLAFKVLIWISLPFWVVLTVGVLAGAVHPTVTATGSGGFSGTGFLVMFTVAASYNITYAPYVSDYSRYLPEDTSPVRIVLSVFVGAAASPAWLIPLGAWFATRLGAEDALAGIHAAGDQVFGGLGALLTVLGVLVLVATMGLNAYSGMLSLVTGIDSVRTLPRTRSVRVVAILALAVVWTVVGVGLSDASEAVNNALLIMLYLLAPWTAVNLVDYFFVRRSHYAIADLLDPDGVYGRWGRRGLIAYGVGILAELPFAHVEGVISGPVAGALGGVDLAPFVGLAVPAVLYLVLSRSIDDRRERAAITRSEQTLDELDGAR</sequence>
<name>A0A2T0R3K2_9ACTN</name>
<evidence type="ECO:0000256" key="2">
    <source>
        <dbReference type="ARBA" id="ARBA00008974"/>
    </source>
</evidence>
<feature type="transmembrane region" description="Helical" evidence="8">
    <location>
        <begin position="56"/>
        <end position="76"/>
    </location>
</feature>
<evidence type="ECO:0000256" key="1">
    <source>
        <dbReference type="ARBA" id="ARBA00004141"/>
    </source>
</evidence>
<comment type="similarity">
    <text evidence="2 7">Belongs to the purine-cytosine permease (2.A.39) family.</text>
</comment>
<organism evidence="9 10">
    <name type="scientific">Kineococcus rhizosphaerae</name>
    <dbReference type="NCBI Taxonomy" id="559628"/>
    <lineage>
        <taxon>Bacteria</taxon>
        <taxon>Bacillati</taxon>
        <taxon>Actinomycetota</taxon>
        <taxon>Actinomycetes</taxon>
        <taxon>Kineosporiales</taxon>
        <taxon>Kineosporiaceae</taxon>
        <taxon>Kineococcus</taxon>
    </lineage>
</organism>
<keyword evidence="6 7" id="KW-0472">Membrane</keyword>
<reference evidence="9 10" key="1">
    <citation type="submission" date="2018-03" db="EMBL/GenBank/DDBJ databases">
        <title>Genomic Encyclopedia of Archaeal and Bacterial Type Strains, Phase II (KMG-II): from individual species to whole genera.</title>
        <authorList>
            <person name="Goeker M."/>
        </authorList>
    </citation>
    <scope>NUCLEOTIDE SEQUENCE [LARGE SCALE GENOMIC DNA]</scope>
    <source>
        <strain evidence="9 10">DSM 19711</strain>
    </source>
</reference>
<dbReference type="PANTHER" id="PTHR31806:SF1">
    <property type="entry name" value="PURINE-CYTOSINE PERMEASE FCY2-RELATED"/>
    <property type="match status" value="1"/>
</dbReference>
<feature type="transmembrane region" description="Helical" evidence="8">
    <location>
        <begin position="427"/>
        <end position="449"/>
    </location>
</feature>
<evidence type="ECO:0000313" key="10">
    <source>
        <dbReference type="Proteomes" id="UP000238083"/>
    </source>
</evidence>
<dbReference type="GO" id="GO:0022857">
    <property type="term" value="F:transmembrane transporter activity"/>
    <property type="evidence" value="ECO:0007669"/>
    <property type="project" value="InterPro"/>
</dbReference>
<keyword evidence="3 7" id="KW-0813">Transport</keyword>
<dbReference type="Gene3D" id="1.10.4160.10">
    <property type="entry name" value="Hydantoin permease"/>
    <property type="match status" value="1"/>
</dbReference>
<dbReference type="Pfam" id="PF02133">
    <property type="entry name" value="Transp_cyt_pur"/>
    <property type="match status" value="1"/>
</dbReference>
<dbReference type="PIRSF" id="PIRSF002744">
    <property type="entry name" value="Pur-cyt_permease"/>
    <property type="match status" value="1"/>
</dbReference>
<keyword evidence="10" id="KW-1185">Reference proteome</keyword>
<feature type="transmembrane region" description="Helical" evidence="8">
    <location>
        <begin position="130"/>
        <end position="152"/>
    </location>
</feature>
<feature type="transmembrane region" description="Helical" evidence="8">
    <location>
        <begin position="196"/>
        <end position="214"/>
    </location>
</feature>
<feature type="transmembrane region" description="Helical" evidence="8">
    <location>
        <begin position="277"/>
        <end position="302"/>
    </location>
</feature>
<dbReference type="InterPro" id="IPR026030">
    <property type="entry name" value="Pur-cyt_permease_Fcy2/21/22"/>
</dbReference>
<evidence type="ECO:0000256" key="6">
    <source>
        <dbReference type="ARBA" id="ARBA00023136"/>
    </source>
</evidence>
<evidence type="ECO:0000256" key="8">
    <source>
        <dbReference type="SAM" id="Phobius"/>
    </source>
</evidence>
<comment type="subcellular location">
    <subcellularLocation>
        <location evidence="1">Membrane</location>
        <topology evidence="1">Multi-pass membrane protein</topology>
    </subcellularLocation>
</comment>
<dbReference type="RefSeq" id="WP_106211109.1">
    <property type="nucleotide sequence ID" value="NZ_PVZF01000006.1"/>
</dbReference>
<dbReference type="InterPro" id="IPR001248">
    <property type="entry name" value="Pur-cyt_permease"/>
</dbReference>
<feature type="transmembrane region" description="Helical" evidence="8">
    <location>
        <begin position="355"/>
        <end position="374"/>
    </location>
</feature>
<evidence type="ECO:0000256" key="7">
    <source>
        <dbReference type="PIRNR" id="PIRNR002744"/>
    </source>
</evidence>
<protein>
    <submittedName>
        <fullName evidence="9">Purine-cytosine permease-like protein</fullName>
    </submittedName>
</protein>
<dbReference type="GO" id="GO:0005886">
    <property type="term" value="C:plasma membrane"/>
    <property type="evidence" value="ECO:0007669"/>
    <property type="project" value="TreeGrafter"/>
</dbReference>
<gene>
    <name evidence="9" type="ORF">CLV37_106183</name>
</gene>
<feature type="transmembrane region" description="Helical" evidence="8">
    <location>
        <begin position="235"/>
        <end position="257"/>
    </location>
</feature>
<keyword evidence="5 8" id="KW-1133">Transmembrane helix</keyword>
<proteinExistence type="inferred from homology"/>
<feature type="transmembrane region" description="Helical" evidence="8">
    <location>
        <begin position="164"/>
        <end position="184"/>
    </location>
</feature>
<evidence type="ECO:0000256" key="4">
    <source>
        <dbReference type="ARBA" id="ARBA00022692"/>
    </source>
</evidence>
<feature type="transmembrane region" description="Helical" evidence="8">
    <location>
        <begin position="323"/>
        <end position="343"/>
    </location>
</feature>
<dbReference type="PANTHER" id="PTHR31806">
    <property type="entry name" value="PURINE-CYTOSINE PERMEASE FCY2-RELATED"/>
    <property type="match status" value="1"/>
</dbReference>
<evidence type="ECO:0000256" key="3">
    <source>
        <dbReference type="ARBA" id="ARBA00022448"/>
    </source>
</evidence>
<dbReference type="EMBL" id="PVZF01000006">
    <property type="protein sequence ID" value="PRY14624.1"/>
    <property type="molecule type" value="Genomic_DNA"/>
</dbReference>
<dbReference type="AlphaFoldDB" id="A0A2T0R3K2"/>
<dbReference type="OrthoDB" id="9809167at2"/>
<keyword evidence="4 8" id="KW-0812">Transmembrane</keyword>
<accession>A0A2T0R3K2</accession>
<evidence type="ECO:0000313" key="9">
    <source>
        <dbReference type="EMBL" id="PRY14624.1"/>
    </source>
</evidence>
<comment type="caution">
    <text evidence="9">The sequence shown here is derived from an EMBL/GenBank/DDBJ whole genome shotgun (WGS) entry which is preliminary data.</text>
</comment>
<feature type="transmembrane region" description="Helical" evidence="8">
    <location>
        <begin position="96"/>
        <end position="118"/>
    </location>
</feature>
<dbReference type="Proteomes" id="UP000238083">
    <property type="component" value="Unassembled WGS sequence"/>
</dbReference>
<feature type="transmembrane region" description="Helical" evidence="8">
    <location>
        <begin position="395"/>
        <end position="415"/>
    </location>
</feature>